<dbReference type="EMBL" id="CM027689">
    <property type="protein sequence ID" value="KAG0513524.1"/>
    <property type="molecule type" value="Genomic_DNA"/>
</dbReference>
<reference evidence="1" key="2">
    <citation type="submission" date="2020-10" db="EMBL/GenBank/DDBJ databases">
        <authorList>
            <person name="Cooper E.A."/>
            <person name="Brenton Z.W."/>
            <person name="Flinn B.S."/>
            <person name="Jenkins J."/>
            <person name="Shu S."/>
            <person name="Flowers D."/>
            <person name="Luo F."/>
            <person name="Wang Y."/>
            <person name="Xia P."/>
            <person name="Barry K."/>
            <person name="Daum C."/>
            <person name="Lipzen A."/>
            <person name="Yoshinaga Y."/>
            <person name="Schmutz J."/>
            <person name="Saski C."/>
            <person name="Vermerris W."/>
            <person name="Kresovich S."/>
        </authorList>
    </citation>
    <scope>NUCLEOTIDE SEQUENCE</scope>
</reference>
<comment type="caution">
    <text evidence="1">The sequence shown here is derived from an EMBL/GenBank/DDBJ whole genome shotgun (WGS) entry which is preliminary data.</text>
</comment>
<dbReference type="Proteomes" id="UP000807115">
    <property type="component" value="Chromosome 10"/>
</dbReference>
<protein>
    <submittedName>
        <fullName evidence="1">Uncharacterized protein</fullName>
    </submittedName>
</protein>
<dbReference type="AlphaFoldDB" id="A0A921Q103"/>
<organism evidence="1 2">
    <name type="scientific">Sorghum bicolor</name>
    <name type="common">Sorghum</name>
    <name type="synonym">Sorghum vulgare</name>
    <dbReference type="NCBI Taxonomy" id="4558"/>
    <lineage>
        <taxon>Eukaryota</taxon>
        <taxon>Viridiplantae</taxon>
        <taxon>Streptophyta</taxon>
        <taxon>Embryophyta</taxon>
        <taxon>Tracheophyta</taxon>
        <taxon>Spermatophyta</taxon>
        <taxon>Magnoliopsida</taxon>
        <taxon>Liliopsida</taxon>
        <taxon>Poales</taxon>
        <taxon>Poaceae</taxon>
        <taxon>PACMAD clade</taxon>
        <taxon>Panicoideae</taxon>
        <taxon>Andropogonodae</taxon>
        <taxon>Andropogoneae</taxon>
        <taxon>Sorghinae</taxon>
        <taxon>Sorghum</taxon>
    </lineage>
</organism>
<name>A0A921Q103_SORBI</name>
<evidence type="ECO:0000313" key="2">
    <source>
        <dbReference type="Proteomes" id="UP000807115"/>
    </source>
</evidence>
<proteinExistence type="predicted"/>
<sequence length="106" mass="12265">MKFGARSLLFFGLAVPPFHFHNRFVCYEKLLLLQCFSAGFRPARRRWVARVMPARGALPVTTRVPRPHPFLAAEPRVAVRRRNLHPCRWAHAAAMHPEGQEKRRGI</sequence>
<gene>
    <name evidence="1" type="ORF">BDA96_10G110200</name>
</gene>
<accession>A0A921Q103</accession>
<evidence type="ECO:0000313" key="1">
    <source>
        <dbReference type="EMBL" id="KAG0513524.1"/>
    </source>
</evidence>
<reference evidence="1" key="1">
    <citation type="journal article" date="2019" name="BMC Genomics">
        <title>A new reference genome for Sorghum bicolor reveals high levels of sequence similarity between sweet and grain genotypes: implications for the genetics of sugar metabolism.</title>
        <authorList>
            <person name="Cooper E.A."/>
            <person name="Brenton Z.W."/>
            <person name="Flinn B.S."/>
            <person name="Jenkins J."/>
            <person name="Shu S."/>
            <person name="Flowers D."/>
            <person name="Luo F."/>
            <person name="Wang Y."/>
            <person name="Xia P."/>
            <person name="Barry K."/>
            <person name="Daum C."/>
            <person name="Lipzen A."/>
            <person name="Yoshinaga Y."/>
            <person name="Schmutz J."/>
            <person name="Saski C."/>
            <person name="Vermerris W."/>
            <person name="Kresovich S."/>
        </authorList>
    </citation>
    <scope>NUCLEOTIDE SEQUENCE</scope>
</reference>